<dbReference type="Proteomes" id="UP000789901">
    <property type="component" value="Unassembled WGS sequence"/>
</dbReference>
<name>A0ABN7WQU4_GIGMA</name>
<reference evidence="2 3" key="1">
    <citation type="submission" date="2021-06" db="EMBL/GenBank/DDBJ databases">
        <authorList>
            <person name="Kallberg Y."/>
            <person name="Tangrot J."/>
            <person name="Rosling A."/>
        </authorList>
    </citation>
    <scope>NUCLEOTIDE SEQUENCE [LARGE SCALE GENOMIC DNA]</scope>
    <source>
        <strain evidence="2 3">120-4 pot B 10/14</strain>
    </source>
</reference>
<protein>
    <submittedName>
        <fullName evidence="2">12631_t:CDS:1</fullName>
    </submittedName>
</protein>
<evidence type="ECO:0000313" key="2">
    <source>
        <dbReference type="EMBL" id="CAG8838511.1"/>
    </source>
</evidence>
<evidence type="ECO:0000256" key="1">
    <source>
        <dbReference type="SAM" id="MobiDB-lite"/>
    </source>
</evidence>
<feature type="non-terminal residue" evidence="2">
    <location>
        <position position="1"/>
    </location>
</feature>
<organism evidence="2 3">
    <name type="scientific">Gigaspora margarita</name>
    <dbReference type="NCBI Taxonomy" id="4874"/>
    <lineage>
        <taxon>Eukaryota</taxon>
        <taxon>Fungi</taxon>
        <taxon>Fungi incertae sedis</taxon>
        <taxon>Mucoromycota</taxon>
        <taxon>Glomeromycotina</taxon>
        <taxon>Glomeromycetes</taxon>
        <taxon>Diversisporales</taxon>
        <taxon>Gigasporaceae</taxon>
        <taxon>Gigaspora</taxon>
    </lineage>
</organism>
<keyword evidence="3" id="KW-1185">Reference proteome</keyword>
<dbReference type="EMBL" id="CAJVQB010058251">
    <property type="protein sequence ID" value="CAG8838511.1"/>
    <property type="molecule type" value="Genomic_DNA"/>
</dbReference>
<feature type="region of interest" description="Disordered" evidence="1">
    <location>
        <begin position="44"/>
        <end position="78"/>
    </location>
</feature>
<sequence length="96" mass="11221">SKFSNISSDKMLEETEIINKKEAEEIIKKLKKLQKTTCLYRKFNNSDQDDESSEGSSLNESHQILESEESDLDNKRCQDTEMIEYKDVKNIKNTIK</sequence>
<accession>A0ABN7WQU4</accession>
<gene>
    <name evidence="2" type="ORF">GMARGA_LOCUS34015</name>
</gene>
<comment type="caution">
    <text evidence="2">The sequence shown here is derived from an EMBL/GenBank/DDBJ whole genome shotgun (WGS) entry which is preliminary data.</text>
</comment>
<evidence type="ECO:0000313" key="3">
    <source>
        <dbReference type="Proteomes" id="UP000789901"/>
    </source>
</evidence>
<proteinExistence type="predicted"/>